<organism evidence="6 7">
    <name type="scientific">Taphrina deformans (strain PYCC 5710 / ATCC 11124 / CBS 356.35 / IMI 108563 / JCM 9778 / NBRC 8474)</name>
    <name type="common">Peach leaf curl fungus</name>
    <name type="synonym">Lalaria deformans</name>
    <dbReference type="NCBI Taxonomy" id="1097556"/>
    <lineage>
        <taxon>Eukaryota</taxon>
        <taxon>Fungi</taxon>
        <taxon>Dikarya</taxon>
        <taxon>Ascomycota</taxon>
        <taxon>Taphrinomycotina</taxon>
        <taxon>Taphrinomycetes</taxon>
        <taxon>Taphrinales</taxon>
        <taxon>Taphrinaceae</taxon>
        <taxon>Taphrina</taxon>
    </lineage>
</organism>
<dbReference type="PANTHER" id="PTHR45982:SF5">
    <property type="entry name" value="RCC DOMAIN-CONTAINING PROTEIN ATS1"/>
    <property type="match status" value="1"/>
</dbReference>
<proteinExistence type="predicted"/>
<dbReference type="PROSITE" id="PS50012">
    <property type="entry name" value="RCC1_3"/>
    <property type="match status" value="5"/>
</dbReference>
<dbReference type="InterPro" id="IPR051553">
    <property type="entry name" value="Ran_GTPase-activating"/>
</dbReference>
<feature type="repeat" description="RCC1" evidence="3">
    <location>
        <begin position="162"/>
        <end position="217"/>
    </location>
</feature>
<feature type="repeat" description="RCC1" evidence="3">
    <location>
        <begin position="59"/>
        <end position="109"/>
    </location>
</feature>
<dbReference type="InterPro" id="IPR009091">
    <property type="entry name" value="RCC1/BLIP-II"/>
</dbReference>
<dbReference type="eggNOG" id="KOG1426">
    <property type="taxonomic scope" value="Eukaryota"/>
</dbReference>
<dbReference type="EMBL" id="CAHR02000080">
    <property type="protein sequence ID" value="CCG82323.1"/>
    <property type="molecule type" value="Genomic_DNA"/>
</dbReference>
<dbReference type="PROSITE" id="PS00626">
    <property type="entry name" value="RCC1_2"/>
    <property type="match status" value="2"/>
</dbReference>
<evidence type="ECO:0000256" key="1">
    <source>
        <dbReference type="ARBA" id="ARBA00022658"/>
    </source>
</evidence>
<sequence>MTRLFSLGSNGNHQLSLGHNEDTSEPSRCILAASPLPGSSEKWTLTSGGNHTLLLTDSGAVFATGSNEHGQLGLPPTTESVPHFTRVHPSHQWTRVACGFDFSVLVDARGGIFVAGLNDKGALGLGSLDHTESLQEVPFNLSRRVTHLAASINHVVMVLNDNEVYGWGNGRQGALGPIMLDTKGHVRSPTRLDLVPHDDVVRDIAVGKDWTIVLTSSDARYVGMQGRRVIDVSGIDVLRVLYMTSNWSTVHFLMDTGTVEARGRDDRGQFPPPDLPPLKSLASGSEHSIGIGRDGRVYVWGWNEHGNCGKGTADVEDVRVLDVPIPTVTGVAGGYGTTFIW</sequence>
<accession>R4XD38</accession>
<dbReference type="InterPro" id="IPR058923">
    <property type="entry name" value="RCC1-like_dom"/>
</dbReference>
<feature type="repeat" description="RCC1" evidence="3">
    <location>
        <begin position="2"/>
        <end position="58"/>
    </location>
</feature>
<keyword evidence="1" id="KW-0344">Guanine-nucleotide releasing factor</keyword>
<dbReference type="STRING" id="1097556.R4XD38"/>
<feature type="region of interest" description="Disordered" evidence="4">
    <location>
        <begin position="1"/>
        <end position="24"/>
    </location>
</feature>
<protein>
    <submittedName>
        <fullName evidence="6">Alpha-tubulin suppressor protein Aats1</fullName>
    </submittedName>
</protein>
<dbReference type="OrthoDB" id="5370059at2759"/>
<dbReference type="Gene3D" id="2.130.10.30">
    <property type="entry name" value="Regulator of chromosome condensation 1/beta-lactamase-inhibitor protein II"/>
    <property type="match status" value="2"/>
</dbReference>
<name>R4XD38_TAPDE</name>
<dbReference type="SUPFAM" id="SSF50985">
    <property type="entry name" value="RCC1/BLIP-II"/>
    <property type="match status" value="1"/>
</dbReference>
<keyword evidence="2" id="KW-0677">Repeat</keyword>
<evidence type="ECO:0000256" key="4">
    <source>
        <dbReference type="SAM" id="MobiDB-lite"/>
    </source>
</evidence>
<evidence type="ECO:0000259" key="5">
    <source>
        <dbReference type="Pfam" id="PF25390"/>
    </source>
</evidence>
<dbReference type="Pfam" id="PF25390">
    <property type="entry name" value="WD40_RLD"/>
    <property type="match status" value="1"/>
</dbReference>
<keyword evidence="7" id="KW-1185">Reference proteome</keyword>
<dbReference type="PANTHER" id="PTHR45982">
    <property type="entry name" value="REGULATOR OF CHROMOSOME CONDENSATION"/>
    <property type="match status" value="1"/>
</dbReference>
<evidence type="ECO:0000313" key="7">
    <source>
        <dbReference type="Proteomes" id="UP000013776"/>
    </source>
</evidence>
<evidence type="ECO:0000256" key="2">
    <source>
        <dbReference type="ARBA" id="ARBA00022737"/>
    </source>
</evidence>
<feature type="repeat" description="RCC1" evidence="3">
    <location>
        <begin position="295"/>
        <end position="341"/>
    </location>
</feature>
<feature type="repeat" description="RCC1" evidence="3">
    <location>
        <begin position="110"/>
        <end position="161"/>
    </location>
</feature>
<dbReference type="VEuPathDB" id="FungiDB:TAPDE_002343"/>
<evidence type="ECO:0000313" key="6">
    <source>
        <dbReference type="EMBL" id="CCG82323.1"/>
    </source>
</evidence>
<dbReference type="AlphaFoldDB" id="R4XD38"/>
<feature type="domain" description="RCC1-like" evidence="5">
    <location>
        <begin position="4"/>
        <end position="339"/>
    </location>
</feature>
<dbReference type="Proteomes" id="UP000013776">
    <property type="component" value="Unassembled WGS sequence"/>
</dbReference>
<gene>
    <name evidence="6" type="ORF">TAPDE_002343</name>
</gene>
<dbReference type="PRINTS" id="PR00633">
    <property type="entry name" value="RCCNDNSATION"/>
</dbReference>
<feature type="region of interest" description="Disordered" evidence="4">
    <location>
        <begin position="264"/>
        <end position="283"/>
    </location>
</feature>
<feature type="compositionally biased region" description="Polar residues" evidence="4">
    <location>
        <begin position="7"/>
        <end position="17"/>
    </location>
</feature>
<dbReference type="InterPro" id="IPR000408">
    <property type="entry name" value="Reg_chr_condens"/>
</dbReference>
<reference evidence="6 7" key="1">
    <citation type="journal article" date="2013" name="MBio">
        <title>Genome sequencing of the plant pathogen Taphrina deformans, the causal agent of peach leaf curl.</title>
        <authorList>
            <person name="Cisse O.H."/>
            <person name="Almeida J.M.G.C.F."/>
            <person name="Fonseca A."/>
            <person name="Kumar A.A."/>
            <person name="Salojaervi J."/>
            <person name="Overmyer K."/>
            <person name="Hauser P.M."/>
            <person name="Pagni M."/>
        </authorList>
    </citation>
    <scope>NUCLEOTIDE SEQUENCE [LARGE SCALE GENOMIC DNA]</scope>
    <source>
        <strain evidence="7">PYCC 5710 / ATCC 11124 / CBS 356.35 / IMI 108563 / JCM 9778 / NBRC 8474</strain>
    </source>
</reference>
<comment type="caution">
    <text evidence="6">The sequence shown here is derived from an EMBL/GenBank/DDBJ whole genome shotgun (WGS) entry which is preliminary data.</text>
</comment>
<evidence type="ECO:0000256" key="3">
    <source>
        <dbReference type="PROSITE-ProRule" id="PRU00235"/>
    </source>
</evidence>